<dbReference type="InterPro" id="IPR018957">
    <property type="entry name" value="Znf_C3HC4_RING-type"/>
</dbReference>
<dbReference type="GO" id="GO:0008270">
    <property type="term" value="F:zinc ion binding"/>
    <property type="evidence" value="ECO:0007669"/>
    <property type="project" value="UniProtKB-KW"/>
</dbReference>
<dbReference type="OrthoDB" id="8062037at2759"/>
<feature type="compositionally biased region" description="Low complexity" evidence="5">
    <location>
        <begin position="1"/>
        <end position="14"/>
    </location>
</feature>
<proteinExistence type="predicted"/>
<organism evidence="7 8">
    <name type="scientific">Fistulina hepatica ATCC 64428</name>
    <dbReference type="NCBI Taxonomy" id="1128425"/>
    <lineage>
        <taxon>Eukaryota</taxon>
        <taxon>Fungi</taxon>
        <taxon>Dikarya</taxon>
        <taxon>Basidiomycota</taxon>
        <taxon>Agaricomycotina</taxon>
        <taxon>Agaricomycetes</taxon>
        <taxon>Agaricomycetidae</taxon>
        <taxon>Agaricales</taxon>
        <taxon>Fistulinaceae</taxon>
        <taxon>Fistulina</taxon>
    </lineage>
</organism>
<evidence type="ECO:0000313" key="7">
    <source>
        <dbReference type="EMBL" id="KIY51610.1"/>
    </source>
</evidence>
<evidence type="ECO:0000256" key="2">
    <source>
        <dbReference type="ARBA" id="ARBA00022771"/>
    </source>
</evidence>
<keyword evidence="3" id="KW-0862">Zinc</keyword>
<keyword evidence="1" id="KW-0479">Metal-binding</keyword>
<dbReference type="Pfam" id="PF00097">
    <property type="entry name" value="zf-C3HC4"/>
    <property type="match status" value="1"/>
</dbReference>
<sequence>MSSPSVLVTLSTSVDARPANPSSNGDVSDYRPDMYNSHPDELNFVSEAVRNRKIDETIHSFPHLSPADVDLEDKCPVCLVVYEDVFEEERERRAVGEAADFKGKKPMKDPEQEVQPPSQPTGEYGVTELRQCGHRFCRNCLVEWVRTMHGVCPICRYRFLNVRPPYPHEHILMEGMLRPPENDDSSDEDYLSPSPSPPPPPPDYLDLETNIHDWDAFEEWLEAPDGHAMLTREQVREKHPGLVGDWTDKEVEVMLRMGLLKPGDQLPAVDPRFLPDNVTPESTALYIPADVSEDSYDEDDDKNEAEGEDDVNHGGVVYVDEDDIECMADDDGVVPMDADNESRVVYRYVYDDELRTYRLMASQIPSDTGVPSDAVDPDDAGYTSDNGDYRVPDDDDEEGYVSDDAECMSDITDYVSHGALREVEDDADMYDGDDEVHAYMDTFAAGSFPDDAYEELDDRGEGPSRCTVAYDDPCDGETGADDGIFIGGLDVPTDVPFDAGSNSHDFGEYDAGSSYALDGSATQVFDAGDDSSDDGFDPRELEYLGGDSDDE</sequence>
<dbReference type="SMART" id="SM00184">
    <property type="entry name" value="RING"/>
    <property type="match status" value="1"/>
</dbReference>
<evidence type="ECO:0000259" key="6">
    <source>
        <dbReference type="PROSITE" id="PS50089"/>
    </source>
</evidence>
<dbReference type="Proteomes" id="UP000054144">
    <property type="component" value="Unassembled WGS sequence"/>
</dbReference>
<name>A0A0D7AIB4_9AGAR</name>
<feature type="compositionally biased region" description="Acidic residues" evidence="5">
    <location>
        <begin position="291"/>
        <end position="309"/>
    </location>
</feature>
<feature type="region of interest" description="Disordered" evidence="5">
    <location>
        <begin position="365"/>
        <end position="394"/>
    </location>
</feature>
<dbReference type="EMBL" id="KN881649">
    <property type="protein sequence ID" value="KIY51610.1"/>
    <property type="molecule type" value="Genomic_DNA"/>
</dbReference>
<dbReference type="CDD" id="cd16449">
    <property type="entry name" value="RING-HC"/>
    <property type="match status" value="1"/>
</dbReference>
<keyword evidence="8" id="KW-1185">Reference proteome</keyword>
<evidence type="ECO:0000313" key="8">
    <source>
        <dbReference type="Proteomes" id="UP000054144"/>
    </source>
</evidence>
<dbReference type="Gene3D" id="3.30.40.10">
    <property type="entry name" value="Zinc/RING finger domain, C3HC4 (zinc finger)"/>
    <property type="match status" value="1"/>
</dbReference>
<feature type="region of interest" description="Disordered" evidence="5">
    <location>
        <begin position="176"/>
        <end position="203"/>
    </location>
</feature>
<evidence type="ECO:0000256" key="5">
    <source>
        <dbReference type="SAM" id="MobiDB-lite"/>
    </source>
</evidence>
<dbReference type="PROSITE" id="PS50089">
    <property type="entry name" value="ZF_RING_2"/>
    <property type="match status" value="1"/>
</dbReference>
<feature type="region of interest" description="Disordered" evidence="5">
    <location>
        <begin position="102"/>
        <end position="123"/>
    </location>
</feature>
<dbReference type="InterPro" id="IPR017907">
    <property type="entry name" value="Znf_RING_CS"/>
</dbReference>
<dbReference type="AlphaFoldDB" id="A0A0D7AIB4"/>
<accession>A0A0D7AIB4</accession>
<feature type="region of interest" description="Disordered" evidence="5">
    <location>
        <begin position="522"/>
        <end position="551"/>
    </location>
</feature>
<feature type="compositionally biased region" description="Pro residues" evidence="5">
    <location>
        <begin position="194"/>
        <end position="203"/>
    </location>
</feature>
<evidence type="ECO:0000256" key="3">
    <source>
        <dbReference type="ARBA" id="ARBA00022833"/>
    </source>
</evidence>
<protein>
    <recommendedName>
        <fullName evidence="6">RING-type domain-containing protein</fullName>
    </recommendedName>
</protein>
<feature type="compositionally biased region" description="Basic and acidic residues" evidence="5">
    <location>
        <begin position="102"/>
        <end position="111"/>
    </location>
</feature>
<dbReference type="PROSITE" id="PS00518">
    <property type="entry name" value="ZF_RING_1"/>
    <property type="match status" value="1"/>
</dbReference>
<keyword evidence="2 4" id="KW-0863">Zinc-finger</keyword>
<dbReference type="InterPro" id="IPR013083">
    <property type="entry name" value="Znf_RING/FYVE/PHD"/>
</dbReference>
<reference evidence="7 8" key="1">
    <citation type="journal article" date="2015" name="Fungal Genet. Biol.">
        <title>Evolution of novel wood decay mechanisms in Agaricales revealed by the genome sequences of Fistulina hepatica and Cylindrobasidium torrendii.</title>
        <authorList>
            <person name="Floudas D."/>
            <person name="Held B.W."/>
            <person name="Riley R."/>
            <person name="Nagy L.G."/>
            <person name="Koehler G."/>
            <person name="Ransdell A.S."/>
            <person name="Younus H."/>
            <person name="Chow J."/>
            <person name="Chiniquy J."/>
            <person name="Lipzen A."/>
            <person name="Tritt A."/>
            <person name="Sun H."/>
            <person name="Haridas S."/>
            <person name="LaButti K."/>
            <person name="Ohm R.A."/>
            <person name="Kues U."/>
            <person name="Blanchette R.A."/>
            <person name="Grigoriev I.V."/>
            <person name="Minto R.E."/>
            <person name="Hibbett D.S."/>
        </authorList>
    </citation>
    <scope>NUCLEOTIDE SEQUENCE [LARGE SCALE GENOMIC DNA]</scope>
    <source>
        <strain evidence="7 8">ATCC 64428</strain>
    </source>
</reference>
<evidence type="ECO:0000256" key="1">
    <source>
        <dbReference type="ARBA" id="ARBA00022723"/>
    </source>
</evidence>
<feature type="domain" description="RING-type" evidence="6">
    <location>
        <begin position="75"/>
        <end position="156"/>
    </location>
</feature>
<dbReference type="InterPro" id="IPR001841">
    <property type="entry name" value="Znf_RING"/>
</dbReference>
<feature type="region of interest" description="Disordered" evidence="5">
    <location>
        <begin position="290"/>
        <end position="312"/>
    </location>
</feature>
<feature type="region of interest" description="Disordered" evidence="5">
    <location>
        <begin position="1"/>
        <end position="39"/>
    </location>
</feature>
<gene>
    <name evidence="7" type="ORF">FISHEDRAFT_70585</name>
</gene>
<evidence type="ECO:0000256" key="4">
    <source>
        <dbReference type="PROSITE-ProRule" id="PRU00175"/>
    </source>
</evidence>
<dbReference type="SUPFAM" id="SSF57850">
    <property type="entry name" value="RING/U-box"/>
    <property type="match status" value="1"/>
</dbReference>